<reference evidence="1 2" key="1">
    <citation type="submission" date="2015-09" db="EMBL/GenBank/DDBJ databases">
        <title>Bacillus cereus food isolates.</title>
        <authorList>
            <person name="Boekhorst J."/>
        </authorList>
    </citation>
    <scope>NUCLEOTIDE SEQUENCE [LARGE SCALE GENOMIC DNA]</scope>
    <source>
        <strain evidence="1 2">B4088</strain>
    </source>
</reference>
<protein>
    <submittedName>
        <fullName evidence="1">Uncharacterized protein</fullName>
    </submittedName>
</protein>
<dbReference type="RefSeq" id="WP_063262903.1">
    <property type="nucleotide sequence ID" value="NZ_LJKE01000104.1"/>
</dbReference>
<evidence type="ECO:0000313" key="2">
    <source>
        <dbReference type="Proteomes" id="UP000076482"/>
    </source>
</evidence>
<dbReference type="AlphaFoldDB" id="A0A164LBN1"/>
<proteinExistence type="predicted"/>
<accession>A0A164LBN1</accession>
<sequence>MKVILFKDGKIHGGYSNHVEVTKMVNEMINNVLEFEVTLENNNEEYKNVRSLRGNEFKLRVAKIQENASENTQMSIFDELSDIESQINKLQACGLYNGFENDTEVLKSMFNLSFKCAIDDMTVKIIDEHGEIIYTGIPCNAKEEIETMLCKKLGFNPDLEAGEEDEFTLYLHTEGCEHLDDEQIEKLDEIGITEDEESTTKAIEDLLKIKFEYSY</sequence>
<name>A0A164LBN1_BACCE</name>
<dbReference type="EMBL" id="LJKE01000104">
    <property type="protein sequence ID" value="KZD55640.1"/>
    <property type="molecule type" value="Genomic_DNA"/>
</dbReference>
<comment type="caution">
    <text evidence="1">The sequence shown here is derived from an EMBL/GenBank/DDBJ whole genome shotgun (WGS) entry which is preliminary data.</text>
</comment>
<gene>
    <name evidence="1" type="ORF">B4088_5385</name>
</gene>
<dbReference type="PATRIC" id="fig|1396.535.peg.5948"/>
<dbReference type="Proteomes" id="UP000076482">
    <property type="component" value="Unassembled WGS sequence"/>
</dbReference>
<evidence type="ECO:0000313" key="1">
    <source>
        <dbReference type="EMBL" id="KZD55640.1"/>
    </source>
</evidence>
<organism evidence="1 2">
    <name type="scientific">Bacillus cereus</name>
    <dbReference type="NCBI Taxonomy" id="1396"/>
    <lineage>
        <taxon>Bacteria</taxon>
        <taxon>Bacillati</taxon>
        <taxon>Bacillota</taxon>
        <taxon>Bacilli</taxon>
        <taxon>Bacillales</taxon>
        <taxon>Bacillaceae</taxon>
        <taxon>Bacillus</taxon>
        <taxon>Bacillus cereus group</taxon>
    </lineage>
</organism>